<dbReference type="AlphaFoldDB" id="A0A7W8QT31"/>
<reference evidence="1 2" key="1">
    <citation type="submission" date="2020-08" db="EMBL/GenBank/DDBJ databases">
        <title>Sequencing the genomes of 1000 actinobacteria strains.</title>
        <authorList>
            <person name="Klenk H.-P."/>
        </authorList>
    </citation>
    <scope>NUCLEOTIDE SEQUENCE [LARGE SCALE GENOMIC DNA]</scope>
    <source>
        <strain evidence="1 2">DSM 44551</strain>
    </source>
</reference>
<dbReference type="RefSeq" id="WP_184399173.1">
    <property type="nucleotide sequence ID" value="NZ_BAAAJD010000089.1"/>
</dbReference>
<gene>
    <name evidence="1" type="ORF">HDA36_006109</name>
</gene>
<dbReference type="Proteomes" id="UP000572635">
    <property type="component" value="Unassembled WGS sequence"/>
</dbReference>
<sequence length="87" mass="9173">MVAAARKQTLLWEFDSAVPEIPGDGLVSRLARDLLETALTETTGAPGTPPLLAYAKNLPLDAVLHGEEYACLLLVGAERTALVEISG</sequence>
<comment type="caution">
    <text evidence="1">The sequence shown here is derived from an EMBL/GenBank/DDBJ whole genome shotgun (WGS) entry which is preliminary data.</text>
</comment>
<organism evidence="1 2">
    <name type="scientific">Nocardiopsis composta</name>
    <dbReference type="NCBI Taxonomy" id="157465"/>
    <lineage>
        <taxon>Bacteria</taxon>
        <taxon>Bacillati</taxon>
        <taxon>Actinomycetota</taxon>
        <taxon>Actinomycetes</taxon>
        <taxon>Streptosporangiales</taxon>
        <taxon>Nocardiopsidaceae</taxon>
        <taxon>Nocardiopsis</taxon>
    </lineage>
</organism>
<evidence type="ECO:0000313" key="2">
    <source>
        <dbReference type="Proteomes" id="UP000572635"/>
    </source>
</evidence>
<keyword evidence="2" id="KW-1185">Reference proteome</keyword>
<proteinExistence type="predicted"/>
<name>A0A7W8QT31_9ACTN</name>
<dbReference type="EMBL" id="JACHDB010000002">
    <property type="protein sequence ID" value="MBB5435961.1"/>
    <property type="molecule type" value="Genomic_DNA"/>
</dbReference>
<accession>A0A7W8QT31</accession>
<evidence type="ECO:0000313" key="1">
    <source>
        <dbReference type="EMBL" id="MBB5435961.1"/>
    </source>
</evidence>
<protein>
    <submittedName>
        <fullName evidence="1">Uncharacterized protein</fullName>
    </submittedName>
</protein>